<gene>
    <name evidence="2" type="ORF">CC1G_10702</name>
</gene>
<accession>A8NBC1</accession>
<dbReference type="AlphaFoldDB" id="A8NBC1"/>
<dbReference type="GeneID" id="6008607"/>
<evidence type="ECO:0000313" key="3">
    <source>
        <dbReference type="Proteomes" id="UP000001861"/>
    </source>
</evidence>
<keyword evidence="3" id="KW-1185">Reference proteome</keyword>
<evidence type="ECO:0000313" key="2">
    <source>
        <dbReference type="EMBL" id="EAU89675.2"/>
    </source>
</evidence>
<dbReference type="EMBL" id="AACS02000009">
    <property type="protein sequence ID" value="EAU89675.2"/>
    <property type="molecule type" value="Genomic_DNA"/>
</dbReference>
<organism evidence="2 3">
    <name type="scientific">Coprinopsis cinerea (strain Okayama-7 / 130 / ATCC MYA-4618 / FGSC 9003)</name>
    <name type="common">Inky cap fungus</name>
    <name type="synonym">Hormographiella aspergillata</name>
    <dbReference type="NCBI Taxonomy" id="240176"/>
    <lineage>
        <taxon>Eukaryota</taxon>
        <taxon>Fungi</taxon>
        <taxon>Dikarya</taxon>
        <taxon>Basidiomycota</taxon>
        <taxon>Agaricomycotina</taxon>
        <taxon>Agaricomycetes</taxon>
        <taxon>Agaricomycetidae</taxon>
        <taxon>Agaricales</taxon>
        <taxon>Agaricineae</taxon>
        <taxon>Psathyrellaceae</taxon>
        <taxon>Coprinopsis</taxon>
    </lineage>
</organism>
<sequence>MAFHGAHHLSVNGGNFIDYTNATINYTTTIYNFHCHRCDSTLPAVRDSPSVPFPPPQHHRSFTLHQQQETNPFAILHSALAAIQCLLKGLPEEIHKQLYDDLADFEEILEEARRIFVGNGVTMDRKGLFELGAQLSRSADALLHILRSVAQSGNSSTNNPGEAYDIAAIRQLISAEREAISECLCHLNLSGSEETPPSSEAHANTATSPTFVSPPTNIENITAVKAARTTNMVDAASSSAEMPPSPRGEQRWGSLHDIAPPGGFLLEVPPCQPTKRRLEIQAGDEDPEELGRTIRRRLCSRTVRGQGWVPSARFNLDFHHTRKAWAHGAWRPG</sequence>
<comment type="caution">
    <text evidence="2">The sequence shown here is derived from an EMBL/GenBank/DDBJ whole genome shotgun (WGS) entry which is preliminary data.</text>
</comment>
<proteinExistence type="predicted"/>
<dbReference type="InParanoid" id="A8NBC1"/>
<protein>
    <submittedName>
        <fullName evidence="2">Uncharacterized protein</fullName>
    </submittedName>
</protein>
<dbReference type="HOGENOM" id="CLU_834235_0_0_1"/>
<evidence type="ECO:0000256" key="1">
    <source>
        <dbReference type="SAM" id="MobiDB-lite"/>
    </source>
</evidence>
<reference evidence="2 3" key="1">
    <citation type="journal article" date="2010" name="Proc. Natl. Acad. Sci. U.S.A.">
        <title>Insights into evolution of multicellular fungi from the assembled chromosomes of the mushroom Coprinopsis cinerea (Coprinus cinereus).</title>
        <authorList>
            <person name="Stajich J.E."/>
            <person name="Wilke S.K."/>
            <person name="Ahren D."/>
            <person name="Au C.H."/>
            <person name="Birren B.W."/>
            <person name="Borodovsky M."/>
            <person name="Burns C."/>
            <person name="Canback B."/>
            <person name="Casselton L.A."/>
            <person name="Cheng C.K."/>
            <person name="Deng J."/>
            <person name="Dietrich F.S."/>
            <person name="Fargo D.C."/>
            <person name="Farman M.L."/>
            <person name="Gathman A.C."/>
            <person name="Goldberg J."/>
            <person name="Guigo R."/>
            <person name="Hoegger P.J."/>
            <person name="Hooker J.B."/>
            <person name="Huggins A."/>
            <person name="James T.Y."/>
            <person name="Kamada T."/>
            <person name="Kilaru S."/>
            <person name="Kodira C."/>
            <person name="Kues U."/>
            <person name="Kupfer D."/>
            <person name="Kwan H.S."/>
            <person name="Lomsadze A."/>
            <person name="Li W."/>
            <person name="Lilly W.W."/>
            <person name="Ma L.J."/>
            <person name="Mackey A.J."/>
            <person name="Manning G."/>
            <person name="Martin F."/>
            <person name="Muraguchi H."/>
            <person name="Natvig D.O."/>
            <person name="Palmerini H."/>
            <person name="Ramesh M.A."/>
            <person name="Rehmeyer C.J."/>
            <person name="Roe B.A."/>
            <person name="Shenoy N."/>
            <person name="Stanke M."/>
            <person name="Ter-Hovhannisyan V."/>
            <person name="Tunlid A."/>
            <person name="Velagapudi R."/>
            <person name="Vision T.J."/>
            <person name="Zeng Q."/>
            <person name="Zolan M.E."/>
            <person name="Pukkila P.J."/>
        </authorList>
    </citation>
    <scope>NUCLEOTIDE SEQUENCE [LARGE SCALE GENOMIC DNA]</scope>
    <source>
        <strain evidence="3">Okayama-7 / 130 / ATCC MYA-4618 / FGSC 9003</strain>
    </source>
</reference>
<name>A8NBC1_COPC7</name>
<dbReference type="KEGG" id="cci:CC1G_10702"/>
<dbReference type="VEuPathDB" id="FungiDB:CC1G_10702"/>
<feature type="region of interest" description="Disordered" evidence="1">
    <location>
        <begin position="191"/>
        <end position="216"/>
    </location>
</feature>
<dbReference type="Proteomes" id="UP000001861">
    <property type="component" value="Unassembled WGS sequence"/>
</dbReference>
<dbReference type="RefSeq" id="XP_001832120.2">
    <property type="nucleotide sequence ID" value="XM_001832068.2"/>
</dbReference>